<dbReference type="InterPro" id="IPR050832">
    <property type="entry name" value="Bact_Acetyltransf"/>
</dbReference>
<dbReference type="Gene3D" id="3.40.630.30">
    <property type="match status" value="1"/>
</dbReference>
<accession>A0A4R7I4C1</accession>
<protein>
    <submittedName>
        <fullName evidence="4">Ribosomal-protein-alanine N-acetyltransferase</fullName>
    </submittedName>
</protein>
<organism evidence="4 5">
    <name type="scientific">Ilumatobacter fluminis</name>
    <dbReference type="NCBI Taxonomy" id="467091"/>
    <lineage>
        <taxon>Bacteria</taxon>
        <taxon>Bacillati</taxon>
        <taxon>Actinomycetota</taxon>
        <taxon>Acidimicrobiia</taxon>
        <taxon>Acidimicrobiales</taxon>
        <taxon>Ilumatobacteraceae</taxon>
        <taxon>Ilumatobacter</taxon>
    </lineage>
</organism>
<comment type="caution">
    <text evidence="4">The sequence shown here is derived from an EMBL/GenBank/DDBJ whole genome shotgun (WGS) entry which is preliminary data.</text>
</comment>
<dbReference type="Proteomes" id="UP000294558">
    <property type="component" value="Unassembled WGS sequence"/>
</dbReference>
<dbReference type="InterPro" id="IPR000182">
    <property type="entry name" value="GNAT_dom"/>
</dbReference>
<dbReference type="NCBIfam" id="TIGR01575">
    <property type="entry name" value="rimI"/>
    <property type="match status" value="1"/>
</dbReference>
<dbReference type="EMBL" id="SOAU01000001">
    <property type="protein sequence ID" value="TDT17809.1"/>
    <property type="molecule type" value="Genomic_DNA"/>
</dbReference>
<reference evidence="4 5" key="1">
    <citation type="submission" date="2019-03" db="EMBL/GenBank/DDBJ databases">
        <title>Sequencing the genomes of 1000 actinobacteria strains.</title>
        <authorList>
            <person name="Klenk H.-P."/>
        </authorList>
    </citation>
    <scope>NUCLEOTIDE SEQUENCE [LARGE SCALE GENOMIC DNA]</scope>
    <source>
        <strain evidence="4 5">DSM 18936</strain>
    </source>
</reference>
<dbReference type="InterPro" id="IPR006464">
    <property type="entry name" value="AcTrfase_RimI/Ard1"/>
</dbReference>
<evidence type="ECO:0000313" key="5">
    <source>
        <dbReference type="Proteomes" id="UP000294558"/>
    </source>
</evidence>
<keyword evidence="5" id="KW-1185">Reference proteome</keyword>
<dbReference type="CDD" id="cd04301">
    <property type="entry name" value="NAT_SF"/>
    <property type="match status" value="1"/>
</dbReference>
<evidence type="ECO:0000313" key="4">
    <source>
        <dbReference type="EMBL" id="TDT17809.1"/>
    </source>
</evidence>
<keyword evidence="1 4" id="KW-0808">Transferase</keyword>
<name>A0A4R7I4C1_9ACTN</name>
<feature type="domain" description="N-acetyltransferase" evidence="3">
    <location>
        <begin position="18"/>
        <end position="168"/>
    </location>
</feature>
<evidence type="ECO:0000256" key="1">
    <source>
        <dbReference type="ARBA" id="ARBA00022679"/>
    </source>
</evidence>
<proteinExistence type="predicted"/>
<dbReference type="Pfam" id="PF00583">
    <property type="entry name" value="Acetyltransf_1"/>
    <property type="match status" value="1"/>
</dbReference>
<dbReference type="InterPro" id="IPR016181">
    <property type="entry name" value="Acyl_CoA_acyltransferase"/>
</dbReference>
<dbReference type="SUPFAM" id="SSF55729">
    <property type="entry name" value="Acyl-CoA N-acyltransferases (Nat)"/>
    <property type="match status" value="1"/>
</dbReference>
<gene>
    <name evidence="4" type="ORF">BDK89_3422</name>
</gene>
<evidence type="ECO:0000256" key="2">
    <source>
        <dbReference type="ARBA" id="ARBA00023315"/>
    </source>
</evidence>
<evidence type="ECO:0000259" key="3">
    <source>
        <dbReference type="PROSITE" id="PS51186"/>
    </source>
</evidence>
<dbReference type="GO" id="GO:0008080">
    <property type="term" value="F:N-acetyltransferase activity"/>
    <property type="evidence" value="ECO:0007669"/>
    <property type="project" value="InterPro"/>
</dbReference>
<dbReference type="PROSITE" id="PS51186">
    <property type="entry name" value="GNAT"/>
    <property type="match status" value="1"/>
</dbReference>
<keyword evidence="2" id="KW-0012">Acyltransferase</keyword>
<dbReference type="RefSeq" id="WP_208294108.1">
    <property type="nucleotide sequence ID" value="NZ_SOAU01000001.1"/>
</dbReference>
<dbReference type="AlphaFoldDB" id="A0A4R7I4C1"/>
<dbReference type="PANTHER" id="PTHR43877">
    <property type="entry name" value="AMINOALKYLPHOSPHONATE N-ACETYLTRANSFERASE-RELATED-RELATED"/>
    <property type="match status" value="1"/>
</dbReference>
<sequence length="189" mass="21544">MSILSNRLRRSHPDAGPIVIEPMRRRDLKAVMPIEDAAYPTSWSRRIFETELDQVGNGSRYYLVARDGRDIVGYAGLWHVIDPDGDQAHITNIVVDEAHRRRGVASRLMLDLARTARSRGCVAWTLEVRAGSTGAQELYRVFGFAPAGIRRRYYDNVEDAIVMWCHDLATDEYAARLDTIERELQEDGR</sequence>